<evidence type="ECO:0008006" key="3">
    <source>
        <dbReference type="Google" id="ProtNLM"/>
    </source>
</evidence>
<dbReference type="AlphaFoldDB" id="A0A242NU34"/>
<comment type="caution">
    <text evidence="1">The sequence shown here is derived from an EMBL/GenBank/DDBJ whole genome shotgun (WGS) entry which is preliminary data.</text>
</comment>
<evidence type="ECO:0000313" key="2">
    <source>
        <dbReference type="Proteomes" id="UP000194968"/>
    </source>
</evidence>
<dbReference type="Proteomes" id="UP000194968">
    <property type="component" value="Unassembled WGS sequence"/>
</dbReference>
<proteinExistence type="predicted"/>
<dbReference type="EMBL" id="NASK01000097">
    <property type="protein sequence ID" value="OTQ49179.1"/>
    <property type="molecule type" value="Genomic_DNA"/>
</dbReference>
<accession>A0A242NU34</accession>
<dbReference type="OrthoDB" id="5444681at2"/>
<name>A0A242NU34_9GAMM</name>
<protein>
    <recommendedName>
        <fullName evidence="3">DUF945 domain-containing protein</fullName>
    </recommendedName>
</protein>
<evidence type="ECO:0000313" key="1">
    <source>
        <dbReference type="EMBL" id="OTQ49179.1"/>
    </source>
</evidence>
<dbReference type="Pfam" id="PF06097">
    <property type="entry name" value="DUF945"/>
    <property type="match status" value="2"/>
</dbReference>
<sequence length="461" mass="52244">MKKSTLAIGVIAILGLGYVGIAWHTGNVIEAELDNTLKNITKQVNNLQNDVEVQITHSNDEKGIFSTKTHIKIIAQPDDEFDPITLYDDDIIIHHGPFPLAALKQGTFSPQMAWLEYQGTEKSNPILWKLAGNRSFVNGHINLSYSNNLTFNMTTQPLVLSDEDLIFQFLEGKLELGQINYEVSSNLDYEKPSFSIFIDNLNYKRHDGDEIKLKNLKVINKIDYQNYFFEAQNRVDDLFINLKANTNKPTIVLKNFVMDYKLANKTTGLEGNMDIAIDAFNYGKQQMGNGTLELNVQGLDKSFLDDYTQISWLLDSTNNSNITNTKIDIKKFHWHNASGDFNFSALVDIANLNQMTIYDRDIDKINQLSINLEAPFAVMARFMSQIEAPESEQITDNQLQKTNNNLQLMAQMALSTSPLVTFKKGNTSGIFSELDYSKSKDQVTINGNKISKQEFLNNLNF</sequence>
<organism evidence="1 2">
    <name type="scientific">Gilliamella apis</name>
    <dbReference type="NCBI Taxonomy" id="1970738"/>
    <lineage>
        <taxon>Bacteria</taxon>
        <taxon>Pseudomonadati</taxon>
        <taxon>Pseudomonadota</taxon>
        <taxon>Gammaproteobacteria</taxon>
        <taxon>Orbales</taxon>
        <taxon>Orbaceae</taxon>
        <taxon>Gilliamella</taxon>
    </lineage>
</organism>
<gene>
    <name evidence="1" type="ORF">B6D06_07400</name>
</gene>
<reference evidence="1 2" key="1">
    <citation type="submission" date="2017-03" db="EMBL/GenBank/DDBJ databases">
        <title>Comparative genomics of honeybee gut symbionts reveal geographically distinct and subgroup specific antibiotic resistance.</title>
        <authorList>
            <person name="Ludvigsen J."/>
            <person name="Porcellato D."/>
            <person name="Labee-Lund T.M."/>
            <person name="Amdam G.V."/>
            <person name="Rudi K."/>
        </authorList>
    </citation>
    <scope>NUCLEOTIDE SEQUENCE [LARGE SCALE GENOMIC DNA]</scope>
    <source>
        <strain evidence="1 2">A-4-12</strain>
    </source>
</reference>
<dbReference type="RefSeq" id="WP_086320697.1">
    <property type="nucleotide sequence ID" value="NZ_NASD01000016.1"/>
</dbReference>
<dbReference type="InterPro" id="IPR010352">
    <property type="entry name" value="DUF945"/>
</dbReference>